<sequence>MADSCSRCPALQAEVNRLAAAVARLEALVSFLRRVLAELIGGVAATARFIDAEMTEATMPARKVLPAVHTRLELLLERVEGK</sequence>
<comment type="caution">
    <text evidence="1">The sequence shown here is derived from an EMBL/GenBank/DDBJ whole genome shotgun (WGS) entry which is preliminary data.</text>
</comment>
<keyword evidence="2" id="KW-1185">Reference proteome</keyword>
<protein>
    <submittedName>
        <fullName evidence="1">Uncharacterized protein</fullName>
    </submittedName>
</protein>
<evidence type="ECO:0000313" key="1">
    <source>
        <dbReference type="EMBL" id="GIF61751.1"/>
    </source>
</evidence>
<proteinExistence type="predicted"/>
<dbReference type="EMBL" id="BONC01000128">
    <property type="protein sequence ID" value="GIF61751.1"/>
    <property type="molecule type" value="Genomic_DNA"/>
</dbReference>
<accession>A0ABQ4CGZ0</accession>
<reference evidence="1 2" key="1">
    <citation type="submission" date="2021-01" db="EMBL/GenBank/DDBJ databases">
        <title>Whole genome shotgun sequence of Asanoa iriomotensis NBRC 100142.</title>
        <authorList>
            <person name="Komaki H."/>
            <person name="Tamura T."/>
        </authorList>
    </citation>
    <scope>NUCLEOTIDE SEQUENCE [LARGE SCALE GENOMIC DNA]</scope>
    <source>
        <strain evidence="1 2">NBRC 100142</strain>
    </source>
</reference>
<name>A0ABQ4CGZ0_9ACTN</name>
<gene>
    <name evidence="1" type="ORF">Air01nite_78460</name>
</gene>
<dbReference type="RefSeq" id="WP_203708565.1">
    <property type="nucleotide sequence ID" value="NZ_BAAALU010000015.1"/>
</dbReference>
<organism evidence="1 2">
    <name type="scientific">Asanoa iriomotensis</name>
    <dbReference type="NCBI Taxonomy" id="234613"/>
    <lineage>
        <taxon>Bacteria</taxon>
        <taxon>Bacillati</taxon>
        <taxon>Actinomycetota</taxon>
        <taxon>Actinomycetes</taxon>
        <taxon>Micromonosporales</taxon>
        <taxon>Micromonosporaceae</taxon>
        <taxon>Asanoa</taxon>
    </lineage>
</organism>
<evidence type="ECO:0000313" key="2">
    <source>
        <dbReference type="Proteomes" id="UP000624325"/>
    </source>
</evidence>
<dbReference type="Proteomes" id="UP000624325">
    <property type="component" value="Unassembled WGS sequence"/>
</dbReference>